<proteinExistence type="predicted"/>
<evidence type="ECO:0000256" key="1">
    <source>
        <dbReference type="SAM" id="MobiDB-lite"/>
    </source>
</evidence>
<sequence>MPAANSDAEVSAQEDRSSRQSFALEAADITAPLEFEHWAITAEGGLEESLMTVIPSVTDIAPEHWTSGLSFAREAANSPPCSTLSTAAWKSSASSMHSTRRLQSQAQEAS</sequence>
<protein>
    <submittedName>
        <fullName evidence="2">Uncharacterized protein</fullName>
    </submittedName>
</protein>
<reference evidence="2" key="1">
    <citation type="submission" date="2020-05" db="EMBL/GenBank/DDBJ databases">
        <title>Mycena genomes resolve the evolution of fungal bioluminescence.</title>
        <authorList>
            <person name="Tsai I.J."/>
        </authorList>
    </citation>
    <scope>NUCLEOTIDE SEQUENCE</scope>
    <source>
        <strain evidence="2">CCC161011</strain>
    </source>
</reference>
<dbReference type="Proteomes" id="UP000620124">
    <property type="component" value="Unassembled WGS sequence"/>
</dbReference>
<accession>A0A8H6XR56</accession>
<keyword evidence="3" id="KW-1185">Reference proteome</keyword>
<evidence type="ECO:0000313" key="2">
    <source>
        <dbReference type="EMBL" id="KAF7344959.1"/>
    </source>
</evidence>
<feature type="region of interest" description="Disordered" evidence="1">
    <location>
        <begin position="1"/>
        <end position="20"/>
    </location>
</feature>
<dbReference type="EMBL" id="JACAZI010000014">
    <property type="protein sequence ID" value="KAF7344959.1"/>
    <property type="molecule type" value="Genomic_DNA"/>
</dbReference>
<name>A0A8H6XR56_9AGAR</name>
<feature type="region of interest" description="Disordered" evidence="1">
    <location>
        <begin position="90"/>
        <end position="110"/>
    </location>
</feature>
<comment type="caution">
    <text evidence="2">The sequence shown here is derived from an EMBL/GenBank/DDBJ whole genome shotgun (WGS) entry which is preliminary data.</text>
</comment>
<organism evidence="2 3">
    <name type="scientific">Mycena venus</name>
    <dbReference type="NCBI Taxonomy" id="2733690"/>
    <lineage>
        <taxon>Eukaryota</taxon>
        <taxon>Fungi</taxon>
        <taxon>Dikarya</taxon>
        <taxon>Basidiomycota</taxon>
        <taxon>Agaricomycotina</taxon>
        <taxon>Agaricomycetes</taxon>
        <taxon>Agaricomycetidae</taxon>
        <taxon>Agaricales</taxon>
        <taxon>Marasmiineae</taxon>
        <taxon>Mycenaceae</taxon>
        <taxon>Mycena</taxon>
    </lineage>
</organism>
<gene>
    <name evidence="2" type="ORF">MVEN_01658600</name>
</gene>
<dbReference type="AlphaFoldDB" id="A0A8H6XR56"/>
<evidence type="ECO:0000313" key="3">
    <source>
        <dbReference type="Proteomes" id="UP000620124"/>
    </source>
</evidence>